<dbReference type="GO" id="GO:0016787">
    <property type="term" value="F:hydrolase activity"/>
    <property type="evidence" value="ECO:0007669"/>
    <property type="project" value="UniProtKB-KW"/>
</dbReference>
<dbReference type="SUPFAM" id="SSF48208">
    <property type="entry name" value="Six-hairpin glycosidases"/>
    <property type="match status" value="1"/>
</dbReference>
<feature type="signal peptide" evidence="1">
    <location>
        <begin position="1"/>
        <end position="20"/>
    </location>
</feature>
<keyword evidence="2" id="KW-0378">Hydrolase</keyword>
<dbReference type="Pfam" id="PF03663">
    <property type="entry name" value="Glyco_hydro_76"/>
    <property type="match status" value="1"/>
</dbReference>
<organism evidence="2 3">
    <name type="scientific">Candida albicans</name>
    <name type="common">Yeast</name>
    <dbReference type="NCBI Taxonomy" id="5476"/>
    <lineage>
        <taxon>Eukaryota</taxon>
        <taxon>Fungi</taxon>
        <taxon>Dikarya</taxon>
        <taxon>Ascomycota</taxon>
        <taxon>Saccharomycotina</taxon>
        <taxon>Pichiomycetes</taxon>
        <taxon>Debaryomycetaceae</taxon>
        <taxon>Candida/Lodderomyces clade</taxon>
        <taxon>Candida</taxon>
    </lineage>
</organism>
<dbReference type="Gene3D" id="1.50.10.20">
    <property type="match status" value="1"/>
</dbReference>
<accession>A0A8H6BUH6</accession>
<gene>
    <name evidence="2" type="ORF">FOB64_005556</name>
</gene>
<protein>
    <submittedName>
        <fullName evidence="2">Glycosyl hydrolase 76 family protein</fullName>
    </submittedName>
</protein>
<dbReference type="EMBL" id="JABWAD010000060">
    <property type="protein sequence ID" value="KAF6063969.1"/>
    <property type="molecule type" value="Genomic_DNA"/>
</dbReference>
<dbReference type="InterPro" id="IPR053169">
    <property type="entry name" value="MUG_Protein"/>
</dbReference>
<sequence>MQSLHFILIVLFFISCISNALTIQKDSLGLKRTSLSSTFDPHDAFETAVNSTWSTFWNNTNQGFSQSDPSCLESQTFQYSVVWDVAVAGLAIVESRDISKTNDVATSLYKYQNSHGWFAATPGNTHSYVDDNCQVLWVFLQAYELTHNEKYLTTANKLMELIQGQWSNEVGGVRWKVDGDYIASISTLEAALSAVKLYEQNKDDSLLSFAKKCLSWLDDNLLDKSDGFYYDGLNVNNKTILIKGN</sequence>
<reference evidence="2 3" key="1">
    <citation type="submission" date="2020-03" db="EMBL/GenBank/DDBJ databases">
        <title>FDA dAtabase for Regulatory Grade micrObial Sequences (FDA-ARGOS): Supporting development and validation of Infectious Disease Dx tests.</title>
        <authorList>
            <person name="Campos J."/>
            <person name="Goldberg B."/>
            <person name="Tallon L."/>
            <person name="Sadzewicz L."/>
            <person name="Vavikolanu K."/>
            <person name="Mehta A."/>
            <person name="Aluvathingal J."/>
            <person name="Nadendla S."/>
            <person name="Nandy P."/>
            <person name="Geyer C."/>
            <person name="Yan Y."/>
            <person name="Sichtig H."/>
        </authorList>
    </citation>
    <scope>NUCLEOTIDE SEQUENCE [LARGE SCALE GENOMIC DNA]</scope>
    <source>
        <strain evidence="2 3">FDAARGOS_656</strain>
    </source>
</reference>
<name>A0A8H6BUH6_CANAX</name>
<dbReference type="GO" id="GO:0005975">
    <property type="term" value="P:carbohydrate metabolic process"/>
    <property type="evidence" value="ECO:0007669"/>
    <property type="project" value="InterPro"/>
</dbReference>
<keyword evidence="1" id="KW-0732">Signal</keyword>
<evidence type="ECO:0000313" key="3">
    <source>
        <dbReference type="Proteomes" id="UP000536275"/>
    </source>
</evidence>
<dbReference type="PANTHER" id="PTHR47791:SF3">
    <property type="entry name" value="MEIOTICALLY UP-REGULATED GENE 191 PROTEIN"/>
    <property type="match status" value="1"/>
</dbReference>
<evidence type="ECO:0000313" key="2">
    <source>
        <dbReference type="EMBL" id="KAF6063969.1"/>
    </source>
</evidence>
<evidence type="ECO:0000256" key="1">
    <source>
        <dbReference type="SAM" id="SignalP"/>
    </source>
</evidence>
<dbReference type="PANTHER" id="PTHR47791">
    <property type="entry name" value="MEIOTICALLY UP-REGULATED GENE 191 PROTEIN"/>
    <property type="match status" value="1"/>
</dbReference>
<dbReference type="InterPro" id="IPR008928">
    <property type="entry name" value="6-hairpin_glycosidase_sf"/>
</dbReference>
<proteinExistence type="predicted"/>
<dbReference type="AlphaFoldDB" id="A0A8H6BUH6"/>
<dbReference type="Proteomes" id="UP000536275">
    <property type="component" value="Unassembled WGS sequence"/>
</dbReference>
<feature type="chain" id="PRO_5034293025" evidence="1">
    <location>
        <begin position="21"/>
        <end position="245"/>
    </location>
</feature>
<comment type="caution">
    <text evidence="2">The sequence shown here is derived from an EMBL/GenBank/DDBJ whole genome shotgun (WGS) entry which is preliminary data.</text>
</comment>
<dbReference type="InterPro" id="IPR005198">
    <property type="entry name" value="Glyco_hydro_76"/>
</dbReference>